<evidence type="ECO:0000256" key="1">
    <source>
        <dbReference type="ARBA" id="ARBA00022723"/>
    </source>
</evidence>
<dbReference type="GeneID" id="117662570"/>
<dbReference type="AlphaFoldDB" id="A0A6P9BD76"/>
<evidence type="ECO:0000256" key="5">
    <source>
        <dbReference type="PROSITE-ProRule" id="PRU00042"/>
    </source>
</evidence>
<accession>A0A6P9BD76</accession>
<dbReference type="RefSeq" id="XP_034267909.1">
    <property type="nucleotide sequence ID" value="XM_034412018.2"/>
</dbReference>
<dbReference type="SUPFAM" id="SSF109640">
    <property type="entry name" value="KRAB domain (Kruppel-associated box)"/>
    <property type="match status" value="1"/>
</dbReference>
<dbReference type="CDD" id="cd07765">
    <property type="entry name" value="KRAB_A-box"/>
    <property type="match status" value="1"/>
</dbReference>
<dbReference type="Pfam" id="PF01352">
    <property type="entry name" value="KRAB"/>
    <property type="match status" value="1"/>
</dbReference>
<dbReference type="SMART" id="SM00595">
    <property type="entry name" value="MADF"/>
    <property type="match status" value="1"/>
</dbReference>
<organism evidence="9 10">
    <name type="scientific">Pantherophis guttatus</name>
    <name type="common">Corn snake</name>
    <name type="synonym">Elaphe guttata</name>
    <dbReference type="NCBI Taxonomy" id="94885"/>
    <lineage>
        <taxon>Eukaryota</taxon>
        <taxon>Metazoa</taxon>
        <taxon>Chordata</taxon>
        <taxon>Craniata</taxon>
        <taxon>Vertebrata</taxon>
        <taxon>Euteleostomi</taxon>
        <taxon>Lepidosauria</taxon>
        <taxon>Squamata</taxon>
        <taxon>Bifurcata</taxon>
        <taxon>Unidentata</taxon>
        <taxon>Episquamata</taxon>
        <taxon>Toxicofera</taxon>
        <taxon>Serpentes</taxon>
        <taxon>Colubroidea</taxon>
        <taxon>Colubridae</taxon>
        <taxon>Colubrinae</taxon>
        <taxon>Pantherophis</taxon>
    </lineage>
</organism>
<keyword evidence="2" id="KW-0677">Repeat</keyword>
<feature type="region of interest" description="Disordered" evidence="6">
    <location>
        <begin position="173"/>
        <end position="212"/>
    </location>
</feature>
<feature type="domain" description="C2H2-type" evidence="7">
    <location>
        <begin position="755"/>
        <end position="782"/>
    </location>
</feature>
<feature type="domain" description="C2H2-type" evidence="7">
    <location>
        <begin position="727"/>
        <end position="754"/>
    </location>
</feature>
<dbReference type="InterPro" id="IPR013087">
    <property type="entry name" value="Znf_C2H2_type"/>
</dbReference>
<dbReference type="Pfam" id="PF13912">
    <property type="entry name" value="zf-C2H2_6"/>
    <property type="match status" value="1"/>
</dbReference>
<evidence type="ECO:0000256" key="2">
    <source>
        <dbReference type="ARBA" id="ARBA00022737"/>
    </source>
</evidence>
<dbReference type="SMART" id="SM00349">
    <property type="entry name" value="KRAB"/>
    <property type="match status" value="1"/>
</dbReference>
<dbReference type="Gene3D" id="3.30.160.60">
    <property type="entry name" value="Classic Zinc Finger"/>
    <property type="match status" value="4"/>
</dbReference>
<dbReference type="FunFam" id="3.30.160.60:FF:002061">
    <property type="entry name" value="Uncharacterized protein"/>
    <property type="match status" value="1"/>
</dbReference>
<dbReference type="FunFam" id="3.30.160.60:FF:002343">
    <property type="entry name" value="Zinc finger protein 33A"/>
    <property type="match status" value="1"/>
</dbReference>
<feature type="domain" description="KRAB" evidence="8">
    <location>
        <begin position="320"/>
        <end position="405"/>
    </location>
</feature>
<reference evidence="10" key="1">
    <citation type="submission" date="2025-08" db="UniProtKB">
        <authorList>
            <consortium name="RefSeq"/>
        </authorList>
    </citation>
    <scope>IDENTIFICATION</scope>
    <source>
        <tissue evidence="10">Blood</tissue>
    </source>
</reference>
<dbReference type="PROSITE" id="PS50805">
    <property type="entry name" value="KRAB"/>
    <property type="match status" value="1"/>
</dbReference>
<dbReference type="FunFam" id="3.30.160.60:FF:002402">
    <property type="entry name" value="Zinc finger protein 347"/>
    <property type="match status" value="1"/>
</dbReference>
<evidence type="ECO:0000256" key="4">
    <source>
        <dbReference type="ARBA" id="ARBA00022833"/>
    </source>
</evidence>
<dbReference type="Pfam" id="PF00096">
    <property type="entry name" value="zf-C2H2"/>
    <property type="match status" value="3"/>
</dbReference>
<feature type="region of interest" description="Disordered" evidence="6">
    <location>
        <begin position="445"/>
        <end position="486"/>
    </location>
</feature>
<sequence length="800" mass="90313">MVANCCVRDAHLLHADRITRLPGGRREEGEAHSNGKMEQLEERLAHEVRRYQHLHDVMDRDYGSQEATAHSWRRIVEEDPDRCREKWKQLRDEFVSLKKRMKTKTRDPGPPAHSIMLSWLEEFVKHWETQANVNSAATEPEDVMPDPLEKDSLDSSLHMEDISFTSHHASRRSGVFSMHSSDDDDEDDESSTSVLTGSPIKAPVPQSRKRRKVMGKDEILDALVTLRWEQLQTAVMSLLNPDNSRRNDEYTTFALAVADSLRKLPPERVEATKSQLFVVLADAHSQVTKPGRPGDADPRELGSFSSNRGMTARPLSQGLLTFEDVAVRFTDEEWMLLDAGQQDLYREVMAENSGMVASLIQELQPEKNAEDQEAGAADKPGQKAQDGEGKSRPFFQRPTESELKTSHNVGQSPVAGPKQDCQCSLKTMAFSPPTLDFRESQKRWEARADEEDVPQSPGFTDLVNGNRELGPEEESLNGETQGRLEEKVRRPLADINSSTPVQESSGRVKILHWMETTQEGDFLGKAYQGPDSGSGNSTLESKDGFWLERPKEINPHGKLLERALGKLIQGPNAQESLEIKQDMGSLPEIKSDLALFCDEASINGPAKTLQGRETSFDLSGNFQPRADRLENQNAPMESERIYKCSYCGKCFEDSLDLVTHERAHIGEKIYRCSQCEKRFSHRIDLLTHKRNHQGEKPHQCERDCAKCNRQRTCPRASHRTRPGEQACQCSICGECFSWKSNLIRHRRIHTGEKPYRCADCGKSYTRKTALDRHKRIHVGEKTCEIGAPNMGQASVLVLLV</sequence>
<dbReference type="KEGG" id="pgut:117662570"/>
<feature type="domain" description="C2H2-type" evidence="7">
    <location>
        <begin position="670"/>
        <end position="697"/>
    </location>
</feature>
<dbReference type="OMA" id="CERDCAK"/>
<dbReference type="GO" id="GO:0006355">
    <property type="term" value="P:regulation of DNA-templated transcription"/>
    <property type="evidence" value="ECO:0007669"/>
    <property type="project" value="InterPro"/>
</dbReference>
<gene>
    <name evidence="10" type="primary">LOC117662570</name>
</gene>
<keyword evidence="1" id="KW-0479">Metal-binding</keyword>
<dbReference type="InterPro" id="IPR006578">
    <property type="entry name" value="MADF-dom"/>
</dbReference>
<keyword evidence="9" id="KW-1185">Reference proteome</keyword>
<dbReference type="InterPro" id="IPR036236">
    <property type="entry name" value="Znf_C2H2_sf"/>
</dbReference>
<dbReference type="SUPFAM" id="SSF57667">
    <property type="entry name" value="beta-beta-alpha zinc fingers"/>
    <property type="match status" value="3"/>
</dbReference>
<evidence type="ECO:0000313" key="9">
    <source>
        <dbReference type="Proteomes" id="UP001652622"/>
    </source>
</evidence>
<dbReference type="Proteomes" id="UP001652622">
    <property type="component" value="Unplaced"/>
</dbReference>
<evidence type="ECO:0000259" key="7">
    <source>
        <dbReference type="PROSITE" id="PS50157"/>
    </source>
</evidence>
<feature type="region of interest" description="Disordered" evidence="6">
    <location>
        <begin position="287"/>
        <end position="309"/>
    </location>
</feature>
<keyword evidence="3 5" id="KW-0863">Zinc-finger</keyword>
<dbReference type="PROSITE" id="PS50157">
    <property type="entry name" value="ZINC_FINGER_C2H2_2"/>
    <property type="match status" value="4"/>
</dbReference>
<protein>
    <submittedName>
        <fullName evidence="10">Zinc finger protein 34-like</fullName>
    </submittedName>
</protein>
<dbReference type="Gene3D" id="6.10.140.140">
    <property type="match status" value="1"/>
</dbReference>
<feature type="domain" description="C2H2-type" evidence="7">
    <location>
        <begin position="642"/>
        <end position="669"/>
    </location>
</feature>
<evidence type="ECO:0000313" key="10">
    <source>
        <dbReference type="RefSeq" id="XP_034267909.1"/>
    </source>
</evidence>
<dbReference type="PANTHER" id="PTHR23234">
    <property type="entry name" value="ZNF44 PROTEIN"/>
    <property type="match status" value="1"/>
</dbReference>
<name>A0A6P9BD76_PANGU</name>
<dbReference type="PANTHER" id="PTHR23234:SF10">
    <property type="entry name" value="RIKEN CDNA 6720489N17 GENE-RELATED"/>
    <property type="match status" value="1"/>
</dbReference>
<dbReference type="InterPro" id="IPR036051">
    <property type="entry name" value="KRAB_dom_sf"/>
</dbReference>
<dbReference type="SMART" id="SM00355">
    <property type="entry name" value="ZnF_C2H2"/>
    <property type="match status" value="4"/>
</dbReference>
<evidence type="ECO:0000259" key="8">
    <source>
        <dbReference type="PROSITE" id="PS50805"/>
    </source>
</evidence>
<evidence type="ECO:0000256" key="3">
    <source>
        <dbReference type="ARBA" id="ARBA00022771"/>
    </source>
</evidence>
<dbReference type="PROSITE" id="PS00028">
    <property type="entry name" value="ZINC_FINGER_C2H2_1"/>
    <property type="match status" value="4"/>
</dbReference>
<keyword evidence="4" id="KW-0862">Zinc</keyword>
<dbReference type="InterPro" id="IPR050758">
    <property type="entry name" value="Znf_C2H2-type"/>
</dbReference>
<evidence type="ECO:0000256" key="6">
    <source>
        <dbReference type="SAM" id="MobiDB-lite"/>
    </source>
</evidence>
<dbReference type="Pfam" id="PF10545">
    <property type="entry name" value="MADF_DNA_bdg"/>
    <property type="match status" value="1"/>
</dbReference>
<proteinExistence type="predicted"/>
<dbReference type="InterPro" id="IPR001909">
    <property type="entry name" value="KRAB"/>
</dbReference>
<dbReference type="GO" id="GO:0008270">
    <property type="term" value="F:zinc ion binding"/>
    <property type="evidence" value="ECO:0007669"/>
    <property type="project" value="UniProtKB-KW"/>
</dbReference>
<dbReference type="OrthoDB" id="5803771at2759"/>
<dbReference type="InParanoid" id="A0A6P9BD76"/>
<feature type="region of interest" description="Disordered" evidence="6">
    <location>
        <begin position="365"/>
        <end position="420"/>
    </location>
</feature>